<evidence type="ECO:0000256" key="2">
    <source>
        <dbReference type="ARBA" id="ARBA00005364"/>
    </source>
</evidence>
<dbReference type="GO" id="GO:0005262">
    <property type="term" value="F:calcium channel activity"/>
    <property type="evidence" value="ECO:0007669"/>
    <property type="project" value="TreeGrafter"/>
</dbReference>
<dbReference type="InterPro" id="IPR004837">
    <property type="entry name" value="NaCa_Exmemb"/>
</dbReference>
<evidence type="ECO:0000256" key="5">
    <source>
        <dbReference type="ARBA" id="ARBA00022692"/>
    </source>
</evidence>
<dbReference type="InterPro" id="IPR044880">
    <property type="entry name" value="NCX_ion-bd_dom_sf"/>
</dbReference>
<feature type="transmembrane region" description="Helical" evidence="9">
    <location>
        <begin position="279"/>
        <end position="298"/>
    </location>
</feature>
<dbReference type="PANTHER" id="PTHR10846:SF41">
    <property type="entry name" value="SODIUM_POTASSIUM_CALCIUM EXCHANGER 2"/>
    <property type="match status" value="1"/>
</dbReference>
<dbReference type="Gene3D" id="1.20.1420.30">
    <property type="entry name" value="NCX, central ion-binding region"/>
    <property type="match status" value="1"/>
</dbReference>
<evidence type="ECO:0000256" key="4">
    <source>
        <dbReference type="ARBA" id="ARBA00022568"/>
    </source>
</evidence>
<dbReference type="GO" id="GO:0005886">
    <property type="term" value="C:plasma membrane"/>
    <property type="evidence" value="ECO:0007669"/>
    <property type="project" value="TreeGrafter"/>
</dbReference>
<keyword evidence="4" id="KW-0406">Ion transport</keyword>
<dbReference type="GO" id="GO:0006874">
    <property type="term" value="P:intracellular calcium ion homeostasis"/>
    <property type="evidence" value="ECO:0007669"/>
    <property type="project" value="TreeGrafter"/>
</dbReference>
<dbReference type="Pfam" id="PF01699">
    <property type="entry name" value="Na_Ca_ex"/>
    <property type="match status" value="1"/>
</dbReference>
<evidence type="ECO:0000256" key="1">
    <source>
        <dbReference type="ARBA" id="ARBA00004141"/>
    </source>
</evidence>
<feature type="transmembrane region" description="Helical" evidence="9">
    <location>
        <begin position="119"/>
        <end position="135"/>
    </location>
</feature>
<protein>
    <recommendedName>
        <fullName evidence="10">Sodium/calcium exchanger membrane region domain-containing protein</fullName>
    </recommendedName>
</protein>
<evidence type="ECO:0000256" key="9">
    <source>
        <dbReference type="SAM" id="Phobius"/>
    </source>
</evidence>
<sequence length="309" mass="34653">MFCGNHRVSVAYLAFWQRVRSDPQGSELQGRQQQSTLLSPAAEREPVQLRAITQIEPFFENPALSIKGKRRHAGSQVVLLPQTSARCRAAAFLFVMAEDEEEEDQPLSLSWPESNRKRFTYLFIIPIVLPLWLTLPDVRKTSSKKFFPVTFLGAICWIAGFSYLMVWWAHQVGETIGITEEIMGLTILAAGTSIPDLITSVIVARKGLGDMAVSSSVGSNIFDITVGLPFPWLVWSMFRGFIPVQVSSNGLFCAIVLLFLMLLFVIISIAACKWRMSKLLGFIMFMLYFVFLVVSVMLEDRVISCPVSV</sequence>
<gene>
    <name evidence="11" type="ORF">CCH79_00011671</name>
</gene>
<dbReference type="FunFam" id="1.20.1420.30:FF:000002">
    <property type="entry name" value="Sodium/potassium/calcium exchanger 2 isoform 1"/>
    <property type="match status" value="1"/>
</dbReference>
<feature type="transmembrane region" description="Helical" evidence="9">
    <location>
        <begin position="147"/>
        <end position="170"/>
    </location>
</feature>
<dbReference type="EMBL" id="NHOQ01001086">
    <property type="protein sequence ID" value="PWA27114.1"/>
    <property type="molecule type" value="Genomic_DNA"/>
</dbReference>
<keyword evidence="3" id="KW-0050">Antiport</keyword>
<keyword evidence="4" id="KW-0813">Transport</keyword>
<dbReference type="AlphaFoldDB" id="A0A315VUY5"/>
<dbReference type="GO" id="GO:0060292">
    <property type="term" value="P:long-term synaptic depression"/>
    <property type="evidence" value="ECO:0007669"/>
    <property type="project" value="TreeGrafter"/>
</dbReference>
<accession>A0A315VUY5</accession>
<proteinExistence type="inferred from homology"/>
<evidence type="ECO:0000256" key="8">
    <source>
        <dbReference type="ARBA" id="ARBA00033627"/>
    </source>
</evidence>
<keyword evidence="6 9" id="KW-1133">Transmembrane helix</keyword>
<keyword evidence="5 9" id="KW-0812">Transmembrane</keyword>
<dbReference type="GO" id="GO:0008273">
    <property type="term" value="F:calcium, potassium:sodium antiporter activity"/>
    <property type="evidence" value="ECO:0007669"/>
    <property type="project" value="TreeGrafter"/>
</dbReference>
<evidence type="ECO:0000256" key="7">
    <source>
        <dbReference type="ARBA" id="ARBA00023136"/>
    </source>
</evidence>
<dbReference type="NCBIfam" id="TIGR00367">
    <property type="entry name" value="calcium/sodium antiporter"/>
    <property type="match status" value="1"/>
</dbReference>
<comment type="catalytic activity">
    <reaction evidence="8">
        <text>Ca(2+)(out) + K(+)(out) + 4 Na(+)(in) = Ca(2+)(in) + K(+)(in) + 4 Na(+)(out)</text>
        <dbReference type="Rhea" id="RHEA:69967"/>
        <dbReference type="ChEBI" id="CHEBI:29101"/>
        <dbReference type="ChEBI" id="CHEBI:29103"/>
        <dbReference type="ChEBI" id="CHEBI:29108"/>
    </reaction>
</comment>
<keyword evidence="7 9" id="KW-0472">Membrane</keyword>
<keyword evidence="4" id="KW-0109">Calcium transport</keyword>
<dbReference type="InterPro" id="IPR004481">
    <property type="entry name" value="K/Na/Ca-exchanger"/>
</dbReference>
<keyword evidence="12" id="KW-1185">Reference proteome</keyword>
<reference evidence="11 12" key="1">
    <citation type="journal article" date="2018" name="G3 (Bethesda)">
        <title>A High-Quality Reference Genome for the Invasive Mosquitofish Gambusia affinis Using a Chicago Library.</title>
        <authorList>
            <person name="Hoffberg S.L."/>
            <person name="Troendle N.J."/>
            <person name="Glenn T.C."/>
            <person name="Mahmud O."/>
            <person name="Louha S."/>
            <person name="Chalopin D."/>
            <person name="Bennetzen J.L."/>
            <person name="Mauricio R."/>
        </authorList>
    </citation>
    <scope>NUCLEOTIDE SEQUENCE [LARGE SCALE GENOMIC DNA]</scope>
    <source>
        <strain evidence="11">NE01/NJP1002.9</strain>
        <tissue evidence="11">Muscle</tissue>
    </source>
</reference>
<evidence type="ECO:0000259" key="10">
    <source>
        <dbReference type="Pfam" id="PF01699"/>
    </source>
</evidence>
<name>A0A315VUY5_GAMAF</name>
<comment type="subcellular location">
    <subcellularLocation>
        <location evidence="1">Membrane</location>
        <topology evidence="1">Multi-pass membrane protein</topology>
    </subcellularLocation>
</comment>
<feature type="transmembrane region" description="Helical" evidence="9">
    <location>
        <begin position="249"/>
        <end position="272"/>
    </location>
</feature>
<dbReference type="PANTHER" id="PTHR10846">
    <property type="entry name" value="SODIUM/POTASSIUM/CALCIUM EXCHANGER"/>
    <property type="match status" value="1"/>
</dbReference>
<evidence type="ECO:0000313" key="11">
    <source>
        <dbReference type="EMBL" id="PWA27114.1"/>
    </source>
</evidence>
<keyword evidence="4" id="KW-0106">Calcium</keyword>
<dbReference type="Proteomes" id="UP000250572">
    <property type="component" value="Unassembled WGS sequence"/>
</dbReference>
<comment type="similarity">
    <text evidence="2">Belongs to the Ca(2+):cation antiporter (CaCA) (TC 2.A.19) family. SLC24A subfamily.</text>
</comment>
<evidence type="ECO:0000256" key="3">
    <source>
        <dbReference type="ARBA" id="ARBA00022449"/>
    </source>
</evidence>
<feature type="transmembrane region" description="Helical" evidence="9">
    <location>
        <begin position="216"/>
        <end position="237"/>
    </location>
</feature>
<evidence type="ECO:0000256" key="6">
    <source>
        <dbReference type="ARBA" id="ARBA00022989"/>
    </source>
</evidence>
<feature type="domain" description="Sodium/calcium exchanger membrane region" evidence="10">
    <location>
        <begin position="148"/>
        <end position="296"/>
    </location>
</feature>
<evidence type="ECO:0000313" key="12">
    <source>
        <dbReference type="Proteomes" id="UP000250572"/>
    </source>
</evidence>
<comment type="caution">
    <text evidence="11">The sequence shown here is derived from an EMBL/GenBank/DDBJ whole genome shotgun (WGS) entry which is preliminary data.</text>
</comment>
<dbReference type="GO" id="GO:0060291">
    <property type="term" value="P:long-term synaptic potentiation"/>
    <property type="evidence" value="ECO:0007669"/>
    <property type="project" value="TreeGrafter"/>
</dbReference>
<organism evidence="11 12">
    <name type="scientific">Gambusia affinis</name>
    <name type="common">Western mosquitofish</name>
    <name type="synonym">Heterandria affinis</name>
    <dbReference type="NCBI Taxonomy" id="33528"/>
    <lineage>
        <taxon>Eukaryota</taxon>
        <taxon>Metazoa</taxon>
        <taxon>Chordata</taxon>
        <taxon>Craniata</taxon>
        <taxon>Vertebrata</taxon>
        <taxon>Euteleostomi</taxon>
        <taxon>Actinopterygii</taxon>
        <taxon>Neopterygii</taxon>
        <taxon>Teleostei</taxon>
        <taxon>Neoteleostei</taxon>
        <taxon>Acanthomorphata</taxon>
        <taxon>Ovalentaria</taxon>
        <taxon>Atherinomorphae</taxon>
        <taxon>Cyprinodontiformes</taxon>
        <taxon>Poeciliidae</taxon>
        <taxon>Poeciliinae</taxon>
        <taxon>Gambusia</taxon>
    </lineage>
</organism>